<name>A0ACA9R4Y5_9GLOM</name>
<evidence type="ECO:0000313" key="2">
    <source>
        <dbReference type="Proteomes" id="UP000789702"/>
    </source>
</evidence>
<accession>A0ACA9R4Y5</accession>
<feature type="non-terminal residue" evidence="1">
    <location>
        <position position="46"/>
    </location>
</feature>
<keyword evidence="2" id="KW-1185">Reference proteome</keyword>
<dbReference type="Proteomes" id="UP000789702">
    <property type="component" value="Unassembled WGS sequence"/>
</dbReference>
<protein>
    <submittedName>
        <fullName evidence="1">15441_t:CDS:1</fullName>
    </submittedName>
</protein>
<sequence>EPRNTHEQSMRHTTNNGQTMDICSGKGPNFLLESAHRMVDFRMIPV</sequence>
<proteinExistence type="predicted"/>
<comment type="caution">
    <text evidence="1">The sequence shown here is derived from an EMBL/GenBank/DDBJ whole genome shotgun (WGS) entry which is preliminary data.</text>
</comment>
<organism evidence="1 2">
    <name type="scientific">Dentiscutata heterogama</name>
    <dbReference type="NCBI Taxonomy" id="1316150"/>
    <lineage>
        <taxon>Eukaryota</taxon>
        <taxon>Fungi</taxon>
        <taxon>Fungi incertae sedis</taxon>
        <taxon>Mucoromycota</taxon>
        <taxon>Glomeromycotina</taxon>
        <taxon>Glomeromycetes</taxon>
        <taxon>Diversisporales</taxon>
        <taxon>Gigasporaceae</taxon>
        <taxon>Dentiscutata</taxon>
    </lineage>
</organism>
<gene>
    <name evidence="1" type="ORF">DHETER_LOCUS16177</name>
</gene>
<dbReference type="EMBL" id="CAJVPU010060445">
    <property type="protein sequence ID" value="CAG8776991.1"/>
    <property type="molecule type" value="Genomic_DNA"/>
</dbReference>
<evidence type="ECO:0000313" key="1">
    <source>
        <dbReference type="EMBL" id="CAG8776991.1"/>
    </source>
</evidence>
<reference evidence="1" key="1">
    <citation type="submission" date="2021-06" db="EMBL/GenBank/DDBJ databases">
        <authorList>
            <person name="Kallberg Y."/>
            <person name="Tangrot J."/>
            <person name="Rosling A."/>
        </authorList>
    </citation>
    <scope>NUCLEOTIDE SEQUENCE</scope>
    <source>
        <strain evidence="1">IL203A</strain>
    </source>
</reference>
<feature type="non-terminal residue" evidence="1">
    <location>
        <position position="1"/>
    </location>
</feature>